<organism evidence="2 3">
    <name type="scientific">Tanacetum coccineum</name>
    <dbReference type="NCBI Taxonomy" id="301880"/>
    <lineage>
        <taxon>Eukaryota</taxon>
        <taxon>Viridiplantae</taxon>
        <taxon>Streptophyta</taxon>
        <taxon>Embryophyta</taxon>
        <taxon>Tracheophyta</taxon>
        <taxon>Spermatophyta</taxon>
        <taxon>Magnoliopsida</taxon>
        <taxon>eudicotyledons</taxon>
        <taxon>Gunneridae</taxon>
        <taxon>Pentapetalae</taxon>
        <taxon>asterids</taxon>
        <taxon>campanulids</taxon>
        <taxon>Asterales</taxon>
        <taxon>Asteraceae</taxon>
        <taxon>Asteroideae</taxon>
        <taxon>Anthemideae</taxon>
        <taxon>Anthemidinae</taxon>
        <taxon>Tanacetum</taxon>
    </lineage>
</organism>
<comment type="caution">
    <text evidence="2">The sequence shown here is derived from an EMBL/GenBank/DDBJ whole genome shotgun (WGS) entry which is preliminary data.</text>
</comment>
<proteinExistence type="predicted"/>
<evidence type="ECO:0000256" key="1">
    <source>
        <dbReference type="SAM" id="MobiDB-lite"/>
    </source>
</evidence>
<reference evidence="2" key="1">
    <citation type="journal article" date="2022" name="Int. J. Mol. Sci.">
        <title>Draft Genome of Tanacetum Coccineum: Genomic Comparison of Closely Related Tanacetum-Family Plants.</title>
        <authorList>
            <person name="Yamashiro T."/>
            <person name="Shiraishi A."/>
            <person name="Nakayama K."/>
            <person name="Satake H."/>
        </authorList>
    </citation>
    <scope>NUCLEOTIDE SEQUENCE</scope>
</reference>
<dbReference type="Gene3D" id="2.40.70.10">
    <property type="entry name" value="Acid Proteases"/>
    <property type="match status" value="2"/>
</dbReference>
<sequence length="719" mass="78855">MPYLSDLQRIQDRKKYRADLKCQFGYATRFPITLTEAAKRWVDKLSLGTVDSWDLLKKPLSKGCKLCGGAHLDKECPLNEEVKSVEEVKPSLEELMSKHLEESTRRRAEMEEWVKKLQENAKTATEVPNLSVGQCKAVYANDGALIDNKSSNETNEVSFIANNKAQEAQEEDDVPTKVLPCQLPLKELNPRSFTLPCTIRSLNFYVMADLGASVNVIPRSMFEHIKLSNLNKTAMLVEMDDMTKRAPIGIVENVLVGIKSLLEVTAYEVAGKDVNLSVDEVTLAQAPAALKSAKVQEKGDVIKELTVPVSAASTKGPIPGMTSAQAFTAIQKMADHSQKWHDSSSSWNIDSSSNTGGIAAIVRAHLDKECPLNEEVKSVEEVKPSLEELMSKHLEESIRRRAEMEEWVKKLQENAKTATEVPNLSVGQCKAVYANDGALIDNKSSNETNEVSFIANNKAQEAQEEDDVPTKVLPCQLPLKELNPRSFTLPCTIRSLNFYVMADLGASVNVIPRSMFEHIKLSNLNKTAMLVEMDDMTKRAPIGIVENVLVGIKSLLEVTAAKGCVTAAKHKLVLLVILMKNMLRLLVTTVSLVLLVKKLLLLVLKVNAAGDDIVVESEVAGKDVNLSVDEVTLAQAPAALKSAKVQEKGDVIKELTVPVSAASTKVSTVIPTTAATIITAVSSRPRAKGIVFHEQEQEQEQAPTPIVYSQQSTLRQEQG</sequence>
<feature type="region of interest" description="Disordered" evidence="1">
    <location>
        <begin position="694"/>
        <end position="719"/>
    </location>
</feature>
<name>A0ABQ5F9M7_9ASTR</name>
<keyword evidence="2" id="KW-0695">RNA-directed DNA polymerase</keyword>
<dbReference type="GO" id="GO:0003964">
    <property type="term" value="F:RNA-directed DNA polymerase activity"/>
    <property type="evidence" value="ECO:0007669"/>
    <property type="project" value="UniProtKB-KW"/>
</dbReference>
<protein>
    <submittedName>
        <fullName evidence="2">Reverse transcriptase domain-containing protein</fullName>
    </submittedName>
</protein>
<dbReference type="PANTHER" id="PTHR33067:SF9">
    <property type="entry name" value="RNA-DIRECTED DNA POLYMERASE"/>
    <property type="match status" value="1"/>
</dbReference>
<keyword evidence="2" id="KW-0548">Nucleotidyltransferase</keyword>
<evidence type="ECO:0000313" key="3">
    <source>
        <dbReference type="Proteomes" id="UP001151760"/>
    </source>
</evidence>
<feature type="compositionally biased region" description="Polar residues" evidence="1">
    <location>
        <begin position="707"/>
        <end position="719"/>
    </location>
</feature>
<keyword evidence="2" id="KW-0808">Transferase</keyword>
<evidence type="ECO:0000313" key="2">
    <source>
        <dbReference type="EMBL" id="GJT59625.1"/>
    </source>
</evidence>
<gene>
    <name evidence="2" type="ORF">Tco_1003158</name>
</gene>
<dbReference type="Proteomes" id="UP001151760">
    <property type="component" value="Unassembled WGS sequence"/>
</dbReference>
<dbReference type="InterPro" id="IPR021109">
    <property type="entry name" value="Peptidase_aspartic_dom_sf"/>
</dbReference>
<accession>A0ABQ5F9M7</accession>
<keyword evidence="3" id="KW-1185">Reference proteome</keyword>
<reference evidence="2" key="2">
    <citation type="submission" date="2022-01" db="EMBL/GenBank/DDBJ databases">
        <authorList>
            <person name="Yamashiro T."/>
            <person name="Shiraishi A."/>
            <person name="Satake H."/>
            <person name="Nakayama K."/>
        </authorList>
    </citation>
    <scope>NUCLEOTIDE SEQUENCE</scope>
</reference>
<dbReference type="EMBL" id="BQNB010017126">
    <property type="protein sequence ID" value="GJT59625.1"/>
    <property type="molecule type" value="Genomic_DNA"/>
</dbReference>
<dbReference type="PANTHER" id="PTHR33067">
    <property type="entry name" value="RNA-DIRECTED DNA POLYMERASE-RELATED"/>
    <property type="match status" value="1"/>
</dbReference>